<gene>
    <name evidence="2" type="ORF">BDV29DRAFT_173709</name>
</gene>
<organism evidence="2 3">
    <name type="scientific">Aspergillus leporis</name>
    <dbReference type="NCBI Taxonomy" id="41062"/>
    <lineage>
        <taxon>Eukaryota</taxon>
        <taxon>Fungi</taxon>
        <taxon>Dikarya</taxon>
        <taxon>Ascomycota</taxon>
        <taxon>Pezizomycotina</taxon>
        <taxon>Eurotiomycetes</taxon>
        <taxon>Eurotiomycetidae</taxon>
        <taxon>Eurotiales</taxon>
        <taxon>Aspergillaceae</taxon>
        <taxon>Aspergillus</taxon>
        <taxon>Aspergillus subgen. Circumdati</taxon>
    </lineage>
</organism>
<dbReference type="EMBL" id="ML732210">
    <property type="protein sequence ID" value="KAB8074422.1"/>
    <property type="molecule type" value="Genomic_DNA"/>
</dbReference>
<name>A0A5N5X545_9EURO</name>
<protein>
    <recommendedName>
        <fullName evidence="1">SnoaL-like domain-containing protein</fullName>
    </recommendedName>
</protein>
<dbReference type="OrthoDB" id="4223701at2759"/>
<accession>A0A5N5X545</accession>
<evidence type="ECO:0000313" key="3">
    <source>
        <dbReference type="Proteomes" id="UP000326565"/>
    </source>
</evidence>
<evidence type="ECO:0000313" key="2">
    <source>
        <dbReference type="EMBL" id="KAB8074422.1"/>
    </source>
</evidence>
<sequence length="131" mass="14540">MAASCLPRDQLEGLPKSFFQSVDAKDIDSVLSHFAQDATLIVQTGHATFTGADEIRRMFTDFIDNSKQMLHEIKSIVVDEANGKVATQQQYTGELLDGTQNDMYNCNFFDVGADGKFTRVVIWMAGTNPLK</sequence>
<dbReference type="Gene3D" id="3.10.450.50">
    <property type="match status" value="1"/>
</dbReference>
<dbReference type="Proteomes" id="UP000326565">
    <property type="component" value="Unassembled WGS sequence"/>
</dbReference>
<reference evidence="2 3" key="1">
    <citation type="submission" date="2019-04" db="EMBL/GenBank/DDBJ databases">
        <title>Friends and foes A comparative genomics study of 23 Aspergillus species from section Flavi.</title>
        <authorList>
            <consortium name="DOE Joint Genome Institute"/>
            <person name="Kjaerbolling I."/>
            <person name="Vesth T."/>
            <person name="Frisvad J.C."/>
            <person name="Nybo J.L."/>
            <person name="Theobald S."/>
            <person name="Kildgaard S."/>
            <person name="Isbrandt T."/>
            <person name="Kuo A."/>
            <person name="Sato A."/>
            <person name="Lyhne E.K."/>
            <person name="Kogle M.E."/>
            <person name="Wiebenga A."/>
            <person name="Kun R.S."/>
            <person name="Lubbers R.J."/>
            <person name="Makela M.R."/>
            <person name="Barry K."/>
            <person name="Chovatia M."/>
            <person name="Clum A."/>
            <person name="Daum C."/>
            <person name="Haridas S."/>
            <person name="He G."/>
            <person name="LaButti K."/>
            <person name="Lipzen A."/>
            <person name="Mondo S."/>
            <person name="Riley R."/>
            <person name="Salamov A."/>
            <person name="Simmons B.A."/>
            <person name="Magnuson J.K."/>
            <person name="Henrissat B."/>
            <person name="Mortensen U.H."/>
            <person name="Larsen T.O."/>
            <person name="Devries R.P."/>
            <person name="Grigoriev I.V."/>
            <person name="Machida M."/>
            <person name="Baker S.E."/>
            <person name="Andersen M.R."/>
        </authorList>
    </citation>
    <scope>NUCLEOTIDE SEQUENCE [LARGE SCALE GENOMIC DNA]</scope>
    <source>
        <strain evidence="2 3">CBS 151.66</strain>
    </source>
</reference>
<proteinExistence type="predicted"/>
<dbReference type="InterPro" id="IPR032710">
    <property type="entry name" value="NTF2-like_dom_sf"/>
</dbReference>
<dbReference type="SUPFAM" id="SSF54427">
    <property type="entry name" value="NTF2-like"/>
    <property type="match status" value="1"/>
</dbReference>
<dbReference type="Pfam" id="PF12680">
    <property type="entry name" value="SnoaL_2"/>
    <property type="match status" value="1"/>
</dbReference>
<dbReference type="InterPro" id="IPR037401">
    <property type="entry name" value="SnoaL-like"/>
</dbReference>
<keyword evidence="3" id="KW-1185">Reference proteome</keyword>
<evidence type="ECO:0000259" key="1">
    <source>
        <dbReference type="Pfam" id="PF12680"/>
    </source>
</evidence>
<feature type="domain" description="SnoaL-like" evidence="1">
    <location>
        <begin position="18"/>
        <end position="120"/>
    </location>
</feature>
<dbReference type="AlphaFoldDB" id="A0A5N5X545"/>